<evidence type="ECO:0000259" key="1">
    <source>
        <dbReference type="Pfam" id="PF05430"/>
    </source>
</evidence>
<evidence type="ECO:0000313" key="2">
    <source>
        <dbReference type="EMBL" id="KYG63944.1"/>
    </source>
</evidence>
<accession>A0A150WJT1</accession>
<evidence type="ECO:0000313" key="3">
    <source>
        <dbReference type="Proteomes" id="UP000075320"/>
    </source>
</evidence>
<protein>
    <recommendedName>
        <fullName evidence="1">MnmC-like methyltransferase domain-containing protein</fullName>
    </recommendedName>
</protein>
<dbReference type="OrthoDB" id="5291354at2"/>
<dbReference type="Proteomes" id="UP000075320">
    <property type="component" value="Unassembled WGS sequence"/>
</dbReference>
<name>A0A150WJT1_BDEBC</name>
<dbReference type="InterPro" id="IPR029063">
    <property type="entry name" value="SAM-dependent_MTases_sf"/>
</dbReference>
<feature type="domain" description="MnmC-like methyltransferase" evidence="1">
    <location>
        <begin position="171"/>
        <end position="246"/>
    </location>
</feature>
<dbReference type="AlphaFoldDB" id="A0A150WJT1"/>
<dbReference type="Pfam" id="PF05430">
    <property type="entry name" value="Methyltransf_30"/>
    <property type="match status" value="1"/>
</dbReference>
<proteinExistence type="predicted"/>
<dbReference type="PANTHER" id="PTHR39963">
    <property type="entry name" value="SLL0983 PROTEIN"/>
    <property type="match status" value="1"/>
</dbReference>
<organism evidence="2 3">
    <name type="scientific">Bdellovibrio bacteriovorus</name>
    <dbReference type="NCBI Taxonomy" id="959"/>
    <lineage>
        <taxon>Bacteria</taxon>
        <taxon>Pseudomonadati</taxon>
        <taxon>Bdellovibrionota</taxon>
        <taxon>Bdellovibrionia</taxon>
        <taxon>Bdellovibrionales</taxon>
        <taxon>Pseudobdellovibrionaceae</taxon>
        <taxon>Bdellovibrio</taxon>
    </lineage>
</organism>
<reference evidence="2 3" key="1">
    <citation type="submission" date="2016-03" db="EMBL/GenBank/DDBJ databases">
        <authorList>
            <person name="Ploux O."/>
        </authorList>
    </citation>
    <scope>NUCLEOTIDE SEQUENCE [LARGE SCALE GENOMIC DNA]</scope>
    <source>
        <strain evidence="2 3">R0</strain>
    </source>
</reference>
<comment type="caution">
    <text evidence="2">The sequence shown here is derived from an EMBL/GenBank/DDBJ whole genome shotgun (WGS) entry which is preliminary data.</text>
</comment>
<dbReference type="InterPro" id="IPR008471">
    <property type="entry name" value="MnmC-like_methylTransf"/>
</dbReference>
<dbReference type="PANTHER" id="PTHR39963:SF1">
    <property type="entry name" value="MNMC-LIKE METHYLTRANSFERASE DOMAIN-CONTAINING PROTEIN"/>
    <property type="match status" value="1"/>
</dbReference>
<dbReference type="Gene3D" id="3.40.50.150">
    <property type="entry name" value="Vaccinia Virus protein VP39"/>
    <property type="match status" value="1"/>
</dbReference>
<gene>
    <name evidence="2" type="ORF">AZI86_14130</name>
</gene>
<keyword evidence="3" id="KW-1185">Reference proteome</keyword>
<sequence>MKSWAEIGFEIETTADGSPTLRLLESVDPTKYRGESMHHSGGAWAETLLIYGKGAAHVLAVQDSPHFFVLGLGMGYIELAIAREALLAKKEIGLITSYEAVPELRSYFWNWLYNHSENLDADVWQTYEWMAKSVISGTDLSVDELKMKLRPLFATESVINSELTSNFVLSTQYHGIMYDAFSSKTNPLLWEEEFLTRFLSVAAAPISIFSTYACRVSLKSALRATGFEALVQRGFQGKRNSTLGLKGVEKRS</sequence>
<dbReference type="RefSeq" id="WP_061835850.1">
    <property type="nucleotide sequence ID" value="NZ_LUKE01000003.1"/>
</dbReference>
<dbReference type="EMBL" id="LUKE01000003">
    <property type="protein sequence ID" value="KYG63944.1"/>
    <property type="molecule type" value="Genomic_DNA"/>
</dbReference>
<dbReference type="GO" id="GO:0016645">
    <property type="term" value="F:oxidoreductase activity, acting on the CH-NH group of donors"/>
    <property type="evidence" value="ECO:0007669"/>
    <property type="project" value="InterPro"/>
</dbReference>